<reference evidence="1" key="1">
    <citation type="submission" date="2019-09" db="EMBL/GenBank/DDBJ databases">
        <title>Comparative Genomics of Leptospira interrogans Reveals Genome Plasticity - A Common Adaptive Strategy for Survival in Various Hosts.</title>
        <authorList>
            <person name="Ramli S.R."/>
            <person name="Bunk B."/>
            <person name="Goris M."/>
            <person name="Bhuju S."/>
            <person name="Jarek M."/>
            <person name="Sproer C."/>
            <person name="Mustakim S."/>
            <person name="Strommenger B."/>
            <person name="Pessler F."/>
        </authorList>
    </citation>
    <scope>NUCLEOTIDE SEQUENCE</scope>
    <source>
        <strain evidence="1">782</strain>
    </source>
</reference>
<dbReference type="AlphaFoldDB" id="A0AAP9WCT1"/>
<dbReference type="RefSeq" id="WP_061233857.1">
    <property type="nucleotide sequence ID" value="NZ_CP043884.1"/>
</dbReference>
<organism evidence="1 2">
    <name type="scientific">Leptospira interrogans serovar Canicola</name>
    <dbReference type="NCBI Taxonomy" id="211880"/>
    <lineage>
        <taxon>Bacteria</taxon>
        <taxon>Pseudomonadati</taxon>
        <taxon>Spirochaetota</taxon>
        <taxon>Spirochaetia</taxon>
        <taxon>Leptospirales</taxon>
        <taxon>Leptospiraceae</taxon>
        <taxon>Leptospira</taxon>
    </lineage>
</organism>
<proteinExistence type="predicted"/>
<dbReference type="EMBL" id="CP043884">
    <property type="protein sequence ID" value="QOI43083.1"/>
    <property type="molecule type" value="Genomic_DNA"/>
</dbReference>
<evidence type="ECO:0000313" key="1">
    <source>
        <dbReference type="EMBL" id="QOI43083.1"/>
    </source>
</evidence>
<dbReference type="InterPro" id="IPR037175">
    <property type="entry name" value="KFase_sf"/>
</dbReference>
<dbReference type="SUPFAM" id="SSF102198">
    <property type="entry name" value="Putative cyclase"/>
    <property type="match status" value="1"/>
</dbReference>
<name>A0AAP9WCT1_LEPIR</name>
<dbReference type="PANTHER" id="PTHR31118:SF32">
    <property type="entry name" value="KYNURENINE FORMAMIDASE"/>
    <property type="match status" value="1"/>
</dbReference>
<evidence type="ECO:0000313" key="2">
    <source>
        <dbReference type="Proteomes" id="UP000663124"/>
    </source>
</evidence>
<dbReference type="PANTHER" id="PTHR31118">
    <property type="entry name" value="CYCLASE-LIKE PROTEIN 2"/>
    <property type="match status" value="1"/>
</dbReference>
<protein>
    <submittedName>
        <fullName evidence="1">Cyclase</fullName>
    </submittedName>
</protein>
<gene>
    <name evidence="1" type="ORF">Lepto782_12975</name>
</gene>
<dbReference type="GO" id="GO:0004061">
    <property type="term" value="F:arylformamidase activity"/>
    <property type="evidence" value="ECO:0007669"/>
    <property type="project" value="InterPro"/>
</dbReference>
<dbReference type="Gene3D" id="3.50.30.50">
    <property type="entry name" value="Putative cyclase"/>
    <property type="match status" value="1"/>
</dbReference>
<dbReference type="Pfam" id="PF04199">
    <property type="entry name" value="Cyclase"/>
    <property type="match status" value="1"/>
</dbReference>
<accession>A0AAP9WCT1</accession>
<dbReference type="GO" id="GO:0019441">
    <property type="term" value="P:L-tryptophan catabolic process to kynurenine"/>
    <property type="evidence" value="ECO:0007669"/>
    <property type="project" value="InterPro"/>
</dbReference>
<dbReference type="InterPro" id="IPR007325">
    <property type="entry name" value="KFase/CYL"/>
</dbReference>
<sequence length="230" mass="26380">MKYVYLNHPLEVNTPSYANNGKLEIRRIRSIQNGDTSNETELSFTNHMGTHIDAPFHFEDNGKTVDQYSPDMWVCKTPWVMELSVNPAEILSLEKLLPLMEAIPKNADALILKTNFEKYRKSNLEYYCFQNPAIEPNVGLWLRKNRSLRFFGFDYVSLSSRAHRNMGRESHRAFLCNNLDGTKIEGDPILLIEDMKLSEIEKSIRRLIVSPLLFQNSDGAPVTVLGEIEG</sequence>
<dbReference type="Proteomes" id="UP000663124">
    <property type="component" value="Chromosome 1"/>
</dbReference>